<dbReference type="SMART" id="SM00028">
    <property type="entry name" value="TPR"/>
    <property type="match status" value="4"/>
</dbReference>
<evidence type="ECO:0000256" key="2">
    <source>
        <dbReference type="ARBA" id="ARBA00023015"/>
    </source>
</evidence>
<evidence type="ECO:0000256" key="4">
    <source>
        <dbReference type="ARBA" id="ARBA00023163"/>
    </source>
</evidence>
<feature type="compositionally biased region" description="Pro residues" evidence="6">
    <location>
        <begin position="1007"/>
        <end position="1016"/>
    </location>
</feature>
<evidence type="ECO:0000256" key="6">
    <source>
        <dbReference type="SAM" id="MobiDB-lite"/>
    </source>
</evidence>
<dbReference type="Gene3D" id="3.40.50.300">
    <property type="entry name" value="P-loop containing nucleotide triphosphate hydrolases"/>
    <property type="match status" value="1"/>
</dbReference>
<feature type="domain" description="OmpR/PhoB-type" evidence="7">
    <location>
        <begin position="1"/>
        <end position="89"/>
    </location>
</feature>
<evidence type="ECO:0000313" key="8">
    <source>
        <dbReference type="EMBL" id="ADD40508.1"/>
    </source>
</evidence>
<dbReference type="SUPFAM" id="SSF46894">
    <property type="entry name" value="C-terminal effector domain of the bipartite response regulators"/>
    <property type="match status" value="1"/>
</dbReference>
<evidence type="ECO:0000259" key="7">
    <source>
        <dbReference type="PROSITE" id="PS51755"/>
    </source>
</evidence>
<dbReference type="SUPFAM" id="SSF52540">
    <property type="entry name" value="P-loop containing nucleoside triphosphate hydrolases"/>
    <property type="match status" value="1"/>
</dbReference>
<dbReference type="InterPro" id="IPR005158">
    <property type="entry name" value="BTAD"/>
</dbReference>
<dbReference type="InterPro" id="IPR001867">
    <property type="entry name" value="OmpR/PhoB-type_DNA-bd"/>
</dbReference>
<keyword evidence="3 5" id="KW-0238">DNA-binding</keyword>
<dbReference type="GO" id="GO:0006355">
    <property type="term" value="P:regulation of DNA-templated transcription"/>
    <property type="evidence" value="ECO:0007669"/>
    <property type="project" value="InterPro"/>
</dbReference>
<dbReference type="InterPro" id="IPR016032">
    <property type="entry name" value="Sig_transdc_resp-reg_C-effctor"/>
</dbReference>
<dbReference type="Gene3D" id="1.10.10.10">
    <property type="entry name" value="Winged helix-like DNA-binding domain superfamily/Winged helix DNA-binding domain"/>
    <property type="match status" value="1"/>
</dbReference>
<organism evidence="8 9">
    <name type="scientific">Stackebrandtia nassauensis (strain DSM 44728 / CIP 108903 / NRRL B-16338 / NBRC 102104 / LLR-40K-21)</name>
    <dbReference type="NCBI Taxonomy" id="446470"/>
    <lineage>
        <taxon>Bacteria</taxon>
        <taxon>Bacillati</taxon>
        <taxon>Actinomycetota</taxon>
        <taxon>Actinomycetes</taxon>
        <taxon>Glycomycetales</taxon>
        <taxon>Glycomycetaceae</taxon>
        <taxon>Stackebrandtia</taxon>
    </lineage>
</organism>
<dbReference type="InterPro" id="IPR051677">
    <property type="entry name" value="AfsR-DnrI-RedD_regulator"/>
</dbReference>
<gene>
    <name evidence="8" type="ordered locus">Snas_0796</name>
</gene>
<dbReference type="SMART" id="SM00862">
    <property type="entry name" value="Trans_reg_C"/>
    <property type="match status" value="1"/>
</dbReference>
<dbReference type="Pfam" id="PF03704">
    <property type="entry name" value="BTAD"/>
    <property type="match status" value="1"/>
</dbReference>
<keyword evidence="9" id="KW-1185">Reference proteome</keyword>
<dbReference type="Pfam" id="PF13424">
    <property type="entry name" value="TPR_12"/>
    <property type="match status" value="1"/>
</dbReference>
<comment type="similarity">
    <text evidence="1">Belongs to the AfsR/DnrI/RedD regulatory family.</text>
</comment>
<dbReference type="Pfam" id="PF00486">
    <property type="entry name" value="Trans_reg_C"/>
    <property type="match status" value="1"/>
</dbReference>
<dbReference type="SMART" id="SM01043">
    <property type="entry name" value="BTAD"/>
    <property type="match status" value="1"/>
</dbReference>
<dbReference type="EMBL" id="CP001778">
    <property type="protein sequence ID" value="ADD40508.1"/>
    <property type="molecule type" value="Genomic_DNA"/>
</dbReference>
<feature type="region of interest" description="Disordered" evidence="6">
    <location>
        <begin position="997"/>
        <end position="1033"/>
    </location>
</feature>
<name>D3Q803_STANL</name>
<evidence type="ECO:0000256" key="3">
    <source>
        <dbReference type="ARBA" id="ARBA00023125"/>
    </source>
</evidence>
<protein>
    <submittedName>
        <fullName evidence="8">Transcriptional regulator, SARP family</fullName>
    </submittedName>
</protein>
<evidence type="ECO:0000313" key="9">
    <source>
        <dbReference type="Proteomes" id="UP000000844"/>
    </source>
</evidence>
<keyword evidence="4" id="KW-0804">Transcription</keyword>
<accession>D3Q803</accession>
<keyword evidence="2" id="KW-0805">Transcription regulation</keyword>
<dbReference type="eggNOG" id="COG0457">
    <property type="taxonomic scope" value="Bacteria"/>
</dbReference>
<dbReference type="Proteomes" id="UP000000844">
    <property type="component" value="Chromosome"/>
</dbReference>
<proteinExistence type="inferred from homology"/>
<dbReference type="CDD" id="cd15831">
    <property type="entry name" value="BTAD"/>
    <property type="match status" value="1"/>
</dbReference>
<dbReference type="GO" id="GO:0000160">
    <property type="term" value="P:phosphorelay signal transduction system"/>
    <property type="evidence" value="ECO:0007669"/>
    <property type="project" value="InterPro"/>
</dbReference>
<reference evidence="8 9" key="1">
    <citation type="journal article" date="2009" name="Stand. Genomic Sci.">
        <title>Complete genome sequence of Stackebrandtia nassauensis type strain (LLR-40K-21).</title>
        <authorList>
            <person name="Munk C."/>
            <person name="Lapidus A."/>
            <person name="Copeland A."/>
            <person name="Jando M."/>
            <person name="Mayilraj S."/>
            <person name="Glavina Del Rio T."/>
            <person name="Nolan M."/>
            <person name="Chen F."/>
            <person name="Lucas S."/>
            <person name="Tice H."/>
            <person name="Cheng J.F."/>
            <person name="Han C."/>
            <person name="Detter J.C."/>
            <person name="Bruce D."/>
            <person name="Goodwin L."/>
            <person name="Chain P."/>
            <person name="Pitluck S."/>
            <person name="Goker M."/>
            <person name="Ovchinikova G."/>
            <person name="Pati A."/>
            <person name="Ivanova N."/>
            <person name="Mavromatis K."/>
            <person name="Chen A."/>
            <person name="Palaniappan K."/>
            <person name="Land M."/>
            <person name="Hauser L."/>
            <person name="Chang Y.J."/>
            <person name="Jeffries C.D."/>
            <person name="Bristow J."/>
            <person name="Eisen J.A."/>
            <person name="Markowitz V."/>
            <person name="Hugenholtz P."/>
            <person name="Kyrpides N.C."/>
            <person name="Klenk H.P."/>
        </authorList>
    </citation>
    <scope>NUCLEOTIDE SEQUENCE [LARGE SCALE GENOMIC DNA]</scope>
    <source>
        <strain evidence="9">DSM 44728 / CIP 108903 / NRRL B-16338 / NBRC 102104 / LLR-40K-21</strain>
    </source>
</reference>
<dbReference type="Gene3D" id="1.25.40.10">
    <property type="entry name" value="Tetratricopeptide repeat domain"/>
    <property type="match status" value="4"/>
</dbReference>
<dbReference type="KEGG" id="sna:Snas_0796"/>
<dbReference type="InterPro" id="IPR036388">
    <property type="entry name" value="WH-like_DNA-bd_sf"/>
</dbReference>
<dbReference type="PRINTS" id="PR00364">
    <property type="entry name" value="DISEASERSIST"/>
</dbReference>
<dbReference type="AlphaFoldDB" id="D3Q803"/>
<dbReference type="InterPro" id="IPR011990">
    <property type="entry name" value="TPR-like_helical_dom_sf"/>
</dbReference>
<dbReference type="RefSeq" id="WP_013016079.1">
    <property type="nucleotide sequence ID" value="NC_013947.1"/>
</dbReference>
<feature type="DNA-binding region" description="OmpR/PhoB-type" evidence="5">
    <location>
        <begin position="1"/>
        <end position="89"/>
    </location>
</feature>
<dbReference type="SUPFAM" id="SSF48452">
    <property type="entry name" value="TPR-like"/>
    <property type="match status" value="3"/>
</dbReference>
<dbReference type="InterPro" id="IPR019734">
    <property type="entry name" value="TPR_rpt"/>
</dbReference>
<dbReference type="GO" id="GO:0003677">
    <property type="term" value="F:DNA binding"/>
    <property type="evidence" value="ECO:0007669"/>
    <property type="project" value="UniProtKB-UniRule"/>
</dbReference>
<dbReference type="PROSITE" id="PS51755">
    <property type="entry name" value="OMPR_PHOB"/>
    <property type="match status" value="1"/>
</dbReference>
<feature type="compositionally biased region" description="Polar residues" evidence="6">
    <location>
        <begin position="1024"/>
        <end position="1033"/>
    </location>
</feature>
<evidence type="ECO:0000256" key="5">
    <source>
        <dbReference type="PROSITE-ProRule" id="PRU01091"/>
    </source>
</evidence>
<evidence type="ECO:0000256" key="1">
    <source>
        <dbReference type="ARBA" id="ARBA00005820"/>
    </source>
</evidence>
<dbReference type="STRING" id="446470.Snas_0796"/>
<sequence>MEVRLLGPLEVLRDGTPVPIRGRIHPRLLAVLALHAGNVVARPALITGVWDCEPPASAKRQIQNAVSALRQVLDGTLIETVGDGYRLRLDDVTVDARDFETTVAEAARQRAGGDSDAALTSLRDALALWRGEALAGLPGRELRSRAQRLEEAWLAAREELIDVELELGEPVPVGELGELARLHPYRQRLTGLYMRVLHRQGRTPDALRVFDDIRRRLLDELGITVGPALRELHTAILREDPRLDAAAPVAVPASPAAAPRLVPAQLPAAIGEFVGRQEQLARLDALIAKGDNTALLSTVSGTGGAGKTALAIHWAHHNRDRFPDGQLYVNLRAFDRAEPLTPYDALTRFLAALGVTGGAVPSDVEAAASLYRSLLDGRRMLVLLDNAVDLEQVRPLLPGSGGNVTLVTSRNRITGLTALHGAELIGVDTMSRTESLEVLGNLVGARRLHADAAAAHRLAELCADLPLALRIAGANLAVNSHVELSEYVRELAGPNRLELLSIEGDPDSAVASVFAQSFRALSPEAQRLFARLGWIPGDDFGEELAIAVADLPEADCRRLTRTLETGNLVERYQARRFRFHDLVREYARQQAENTLDDAERDAVADRVVQWYYDNRRTPRAEDYPNLVATFQTWRHHPRCLMLPSVFAQHVNAGRDLAGMRAHLDAAYALAKSLGEPLSVHRAADALAVLAWAKGDTGTAVEFGLESLANAMSHDGDALGTARANLGLHYAAHGDYRKAEPLQREALEVAVSQAAAGAPNRGLNLVNLYCGLGRYADATTLVERIRHMPGIDANDLVLGAVHRIKAQIHMNLGRYGEALAEIEAGLRLAGQRSQPRSESIALRLRAEIRRRAGDLTNALADATRALELARRHQLSKQEKDAVFELAALHCASGTAQKAEELVPSLAETARDSSGPQRAEALARLAELHFRRGRHAEAIECGMAAKELFASIPRPLGLARVLRDLAEIHDDLAETETARGFRAEALDLFTRLRVPEAEELRRQLDSPPSDLPQTPPSSTPVRRLRSSSTSLYKVD</sequence>
<dbReference type="HOGENOM" id="CLU_004665_2_0_11"/>
<dbReference type="eggNOG" id="COG3629">
    <property type="taxonomic scope" value="Bacteria"/>
</dbReference>
<dbReference type="PANTHER" id="PTHR35807">
    <property type="entry name" value="TRANSCRIPTIONAL REGULATOR REDD-RELATED"/>
    <property type="match status" value="1"/>
</dbReference>
<dbReference type="GO" id="GO:0043531">
    <property type="term" value="F:ADP binding"/>
    <property type="evidence" value="ECO:0007669"/>
    <property type="project" value="InterPro"/>
</dbReference>
<dbReference type="PANTHER" id="PTHR35807:SF1">
    <property type="entry name" value="TRANSCRIPTIONAL REGULATOR REDD"/>
    <property type="match status" value="1"/>
</dbReference>
<dbReference type="InterPro" id="IPR027417">
    <property type="entry name" value="P-loop_NTPase"/>
</dbReference>